<dbReference type="PROSITE" id="PS51384">
    <property type="entry name" value="FAD_FR"/>
    <property type="match status" value="1"/>
</dbReference>
<comment type="cofactor">
    <cofactor evidence="1">
        <name>FAD</name>
        <dbReference type="ChEBI" id="CHEBI:57692"/>
    </cofactor>
</comment>
<reference evidence="16" key="1">
    <citation type="journal article" date="2019" name="Int. J. Syst. Evol. Microbiol.">
        <title>The Global Catalogue of Microorganisms (GCM) 10K type strain sequencing project: providing services to taxonomists for standard genome sequencing and annotation.</title>
        <authorList>
            <consortium name="The Broad Institute Genomics Platform"/>
            <consortium name="The Broad Institute Genome Sequencing Center for Infectious Disease"/>
            <person name="Wu L."/>
            <person name="Ma J."/>
        </authorList>
    </citation>
    <scope>NUCLEOTIDE SEQUENCE [LARGE SCALE GENOMIC DNA]</scope>
    <source>
        <strain evidence="16">JCM 18961</strain>
    </source>
</reference>
<feature type="transmembrane region" description="Helical" evidence="13">
    <location>
        <begin position="55"/>
        <end position="76"/>
    </location>
</feature>
<dbReference type="InterPro" id="IPR017938">
    <property type="entry name" value="Riboflavin_synthase-like_b-brl"/>
</dbReference>
<keyword evidence="6" id="KW-0479">Metal-binding</keyword>
<evidence type="ECO:0000256" key="1">
    <source>
        <dbReference type="ARBA" id="ARBA00001974"/>
    </source>
</evidence>
<proteinExistence type="predicted"/>
<dbReference type="InterPro" id="IPR050415">
    <property type="entry name" value="MRET"/>
</dbReference>
<dbReference type="InterPro" id="IPR013130">
    <property type="entry name" value="Fe3_Rdtase_TM_dom"/>
</dbReference>
<dbReference type="Pfam" id="PF00175">
    <property type="entry name" value="NAD_binding_1"/>
    <property type="match status" value="1"/>
</dbReference>
<dbReference type="InterPro" id="IPR013112">
    <property type="entry name" value="FAD-bd_8"/>
</dbReference>
<dbReference type="PANTHER" id="PTHR47354">
    <property type="entry name" value="NADH OXIDOREDUCTASE HCR"/>
    <property type="match status" value="1"/>
</dbReference>
<keyword evidence="7" id="KW-0274">FAD</keyword>
<feature type="transmembrane region" description="Helical" evidence="13">
    <location>
        <begin position="164"/>
        <end position="185"/>
    </location>
</feature>
<evidence type="ECO:0000256" key="10">
    <source>
        <dbReference type="ARBA" id="ARBA00023004"/>
    </source>
</evidence>
<dbReference type="InterPro" id="IPR039261">
    <property type="entry name" value="FNR_nucleotide-bd"/>
</dbReference>
<dbReference type="Proteomes" id="UP001500556">
    <property type="component" value="Unassembled WGS sequence"/>
</dbReference>
<evidence type="ECO:0000256" key="3">
    <source>
        <dbReference type="ARBA" id="ARBA00022630"/>
    </source>
</evidence>
<dbReference type="InterPro" id="IPR001433">
    <property type="entry name" value="OxRdtase_FAD/NAD-bd"/>
</dbReference>
<keyword evidence="11" id="KW-0411">Iron-sulfur</keyword>
<keyword evidence="16" id="KW-1185">Reference proteome</keyword>
<keyword evidence="12 13" id="KW-0472">Membrane</keyword>
<evidence type="ECO:0000256" key="7">
    <source>
        <dbReference type="ARBA" id="ARBA00022827"/>
    </source>
</evidence>
<keyword evidence="5" id="KW-0001">2Fe-2S</keyword>
<feature type="transmembrane region" description="Helical" evidence="13">
    <location>
        <begin position="197"/>
        <end position="216"/>
    </location>
</feature>
<comment type="subcellular location">
    <subcellularLocation>
        <location evidence="2">Membrane</location>
        <topology evidence="2">Multi-pass membrane protein</topology>
    </subcellularLocation>
</comment>
<feature type="transmembrane region" description="Helical" evidence="13">
    <location>
        <begin position="23"/>
        <end position="43"/>
    </location>
</feature>
<protein>
    <submittedName>
        <fullName evidence="15">Ferredoxin reductase family protein</fullName>
    </submittedName>
</protein>
<evidence type="ECO:0000256" key="11">
    <source>
        <dbReference type="ARBA" id="ARBA00023014"/>
    </source>
</evidence>
<evidence type="ECO:0000259" key="14">
    <source>
        <dbReference type="PROSITE" id="PS51384"/>
    </source>
</evidence>
<keyword evidence="8 13" id="KW-1133">Transmembrane helix</keyword>
<dbReference type="SUPFAM" id="SSF52343">
    <property type="entry name" value="Ferredoxin reductase-like, C-terminal NADP-linked domain"/>
    <property type="match status" value="1"/>
</dbReference>
<evidence type="ECO:0000256" key="8">
    <source>
        <dbReference type="ARBA" id="ARBA00022989"/>
    </source>
</evidence>
<dbReference type="InterPro" id="IPR017927">
    <property type="entry name" value="FAD-bd_FR_type"/>
</dbReference>
<dbReference type="Pfam" id="PF01794">
    <property type="entry name" value="Ferric_reduct"/>
    <property type="match status" value="1"/>
</dbReference>
<evidence type="ECO:0000256" key="4">
    <source>
        <dbReference type="ARBA" id="ARBA00022692"/>
    </source>
</evidence>
<keyword evidence="9" id="KW-0560">Oxidoreductase</keyword>
<dbReference type="RefSeq" id="WP_345503996.1">
    <property type="nucleotide sequence ID" value="NZ_BAABLO010000011.1"/>
</dbReference>
<feature type="domain" description="FAD-binding FR-type" evidence="14">
    <location>
        <begin position="214"/>
        <end position="321"/>
    </location>
</feature>
<dbReference type="PRINTS" id="PR00410">
    <property type="entry name" value="PHEHYDRXLASE"/>
</dbReference>
<keyword evidence="10" id="KW-0408">Iron</keyword>
<feature type="transmembrane region" description="Helical" evidence="13">
    <location>
        <begin position="97"/>
        <end position="115"/>
    </location>
</feature>
<sequence length="457" mass="49993">MAFTNRAGRRLGTWGGGATRRRLAPILWSAAVTASLAVPWWVVLRLELAHAQGSWRFLSLVASTTAASLLVAAVVLPSRLRAITSHLGIERVLRQHRLLAVVAAVLVAAHVAFVVLHDPEGLGVLDLRRAPPRVWAATIATLALAGQVVLAVSRRSRSPHYERWRLAHVVLANVLMATAALHVLWLRDLTAYGPARWWLGALGAVMVAVTVYRWVWRPLRAQRRAYVVGEVRGGPGATLVVLHARGHAGIPFRPGQFAWLKVGTSPFVFEEHPFTIASTATEPWRKEFAVKPLGDFTRVLARLSPGQRVYLDGPHGAFTLDGLRSSAFVFIAGGVGVTPMLSMLRTMAARGDRRPAVLVVAGRTADDLLHRADHEHLDARLDLRVVEVLEEPPEDWRGEVGWLTEAVLRGALPVRRATGRVDYFVCGPGAMVAATVHMLQELEVGPARIHTELFDVV</sequence>
<keyword evidence="4 13" id="KW-0812">Transmembrane</keyword>
<keyword evidence="3" id="KW-0285">Flavoprotein</keyword>
<dbReference type="Gene3D" id="2.40.30.10">
    <property type="entry name" value="Translation factors"/>
    <property type="match status" value="1"/>
</dbReference>
<dbReference type="SUPFAM" id="SSF63380">
    <property type="entry name" value="Riboflavin synthase domain-like"/>
    <property type="match status" value="1"/>
</dbReference>
<name>A0ABP8YG02_9MICO</name>
<evidence type="ECO:0000256" key="12">
    <source>
        <dbReference type="ARBA" id="ARBA00023136"/>
    </source>
</evidence>
<evidence type="ECO:0000313" key="15">
    <source>
        <dbReference type="EMBL" id="GAA4726904.1"/>
    </source>
</evidence>
<feature type="transmembrane region" description="Helical" evidence="13">
    <location>
        <begin position="135"/>
        <end position="152"/>
    </location>
</feature>
<evidence type="ECO:0000256" key="2">
    <source>
        <dbReference type="ARBA" id="ARBA00004141"/>
    </source>
</evidence>
<comment type="caution">
    <text evidence="15">The sequence shown here is derived from an EMBL/GenBank/DDBJ whole genome shotgun (WGS) entry which is preliminary data.</text>
</comment>
<accession>A0ABP8YG02</accession>
<evidence type="ECO:0000256" key="5">
    <source>
        <dbReference type="ARBA" id="ARBA00022714"/>
    </source>
</evidence>
<dbReference type="EMBL" id="BAABLO010000011">
    <property type="protein sequence ID" value="GAA4726904.1"/>
    <property type="molecule type" value="Genomic_DNA"/>
</dbReference>
<dbReference type="Pfam" id="PF08022">
    <property type="entry name" value="FAD_binding_8"/>
    <property type="match status" value="1"/>
</dbReference>
<evidence type="ECO:0000256" key="9">
    <source>
        <dbReference type="ARBA" id="ARBA00023002"/>
    </source>
</evidence>
<evidence type="ECO:0000256" key="13">
    <source>
        <dbReference type="SAM" id="Phobius"/>
    </source>
</evidence>
<evidence type="ECO:0000313" key="16">
    <source>
        <dbReference type="Proteomes" id="UP001500556"/>
    </source>
</evidence>
<gene>
    <name evidence="15" type="ORF">GCM10025782_26720</name>
</gene>
<evidence type="ECO:0000256" key="6">
    <source>
        <dbReference type="ARBA" id="ARBA00022723"/>
    </source>
</evidence>
<dbReference type="PANTHER" id="PTHR47354:SF6">
    <property type="entry name" value="NADH OXIDOREDUCTASE HCR"/>
    <property type="match status" value="1"/>
</dbReference>
<dbReference type="CDD" id="cd06198">
    <property type="entry name" value="FNR_like_3"/>
    <property type="match status" value="1"/>
</dbReference>
<organism evidence="15 16">
    <name type="scientific">Pedococcus ginsenosidimutans</name>
    <dbReference type="NCBI Taxonomy" id="490570"/>
    <lineage>
        <taxon>Bacteria</taxon>
        <taxon>Bacillati</taxon>
        <taxon>Actinomycetota</taxon>
        <taxon>Actinomycetes</taxon>
        <taxon>Micrococcales</taxon>
        <taxon>Intrasporangiaceae</taxon>
        <taxon>Pedococcus</taxon>
    </lineage>
</organism>
<dbReference type="Gene3D" id="3.40.50.80">
    <property type="entry name" value="Nucleotide-binding domain of ferredoxin-NADP reductase (FNR) module"/>
    <property type="match status" value="1"/>
</dbReference>